<feature type="transmembrane region" description="Helical" evidence="1">
    <location>
        <begin position="65"/>
        <end position="82"/>
    </location>
</feature>
<gene>
    <name evidence="2" type="ORF">ENM42_01180</name>
</gene>
<evidence type="ECO:0000313" key="2">
    <source>
        <dbReference type="EMBL" id="HHR40421.1"/>
    </source>
</evidence>
<dbReference type="EMBL" id="DRXS01000065">
    <property type="protein sequence ID" value="HHR40421.1"/>
    <property type="molecule type" value="Genomic_DNA"/>
</dbReference>
<accession>A0A7C5YEY8</accession>
<comment type="caution">
    <text evidence="2">The sequence shown here is derived from an EMBL/GenBank/DDBJ whole genome shotgun (WGS) entry which is preliminary data.</text>
</comment>
<dbReference type="AlphaFoldDB" id="A0A7C5YEY8"/>
<evidence type="ECO:0000256" key="1">
    <source>
        <dbReference type="SAM" id="Phobius"/>
    </source>
</evidence>
<feature type="transmembrane region" description="Helical" evidence="1">
    <location>
        <begin position="88"/>
        <end position="104"/>
    </location>
</feature>
<keyword evidence="1" id="KW-0812">Transmembrane</keyword>
<keyword evidence="1" id="KW-1133">Transmembrane helix</keyword>
<keyword evidence="1" id="KW-0472">Membrane</keyword>
<proteinExistence type="predicted"/>
<organism evidence="2">
    <name type="scientific">Caldiarchaeum subterraneum</name>
    <dbReference type="NCBI Taxonomy" id="311458"/>
    <lineage>
        <taxon>Archaea</taxon>
        <taxon>Nitrososphaerota</taxon>
        <taxon>Candidatus Caldarchaeales</taxon>
        <taxon>Candidatus Caldarchaeaceae</taxon>
        <taxon>Candidatus Caldarchaeum</taxon>
    </lineage>
</organism>
<name>A0A7C5YEY8_CALS0</name>
<sequence length="116" mass="13141">MTERRFELASVHRCPLCGEPVSWAEKQAGEYACLTVCVPLIPFPRHLVEKHPQYLGEAKKLARPVFYSSAASAAALAVFMFFGLYELAVLVAVAALGFFMIGWSRRVRLIRRYRFS</sequence>
<protein>
    <submittedName>
        <fullName evidence="2">Uncharacterized protein</fullName>
    </submittedName>
</protein>
<reference evidence="2" key="1">
    <citation type="journal article" date="2020" name="mSystems">
        <title>Genome- and Community-Level Interaction Insights into Carbon Utilization and Element Cycling Functions of Hydrothermarchaeota in Hydrothermal Sediment.</title>
        <authorList>
            <person name="Zhou Z."/>
            <person name="Liu Y."/>
            <person name="Xu W."/>
            <person name="Pan J."/>
            <person name="Luo Z.H."/>
            <person name="Li M."/>
        </authorList>
    </citation>
    <scope>NUCLEOTIDE SEQUENCE [LARGE SCALE GENOMIC DNA]</scope>
    <source>
        <strain evidence="2">SpSt-1084</strain>
    </source>
</reference>